<dbReference type="InterPro" id="IPR044742">
    <property type="entry name" value="DEAD/DEAH_RhlB"/>
</dbReference>
<gene>
    <name evidence="5" type="primary">dbpA</name>
    <name evidence="10" type="ORF">ATZ33_03780</name>
    <name evidence="11" type="ORF">RV15_GL000868</name>
</gene>
<comment type="similarity">
    <text evidence="5">Belongs to the DEAD box helicase family. DbpA subfamily.</text>
</comment>
<reference evidence="10 12" key="2">
    <citation type="submission" date="2015-12" db="EMBL/GenBank/DDBJ databases">
        <authorList>
            <person name="Lauer A."/>
            <person name="Humrighouse B."/>
            <person name="Loparev V."/>
            <person name="Shewmaker P.L."/>
            <person name="Whitney A.M."/>
            <person name="McLaughlin R.W."/>
        </authorList>
    </citation>
    <scope>NUCLEOTIDE SEQUENCE [LARGE SCALE GENOMIC DNA]</scope>
    <source>
        <strain evidence="10 12">LMG 23085</strain>
    </source>
</reference>
<keyword evidence="5" id="KW-0963">Cytoplasm</keyword>
<comment type="catalytic activity">
    <reaction evidence="5">
        <text>ATP + H2O = ADP + phosphate + H(+)</text>
        <dbReference type="Rhea" id="RHEA:13065"/>
        <dbReference type="ChEBI" id="CHEBI:15377"/>
        <dbReference type="ChEBI" id="CHEBI:15378"/>
        <dbReference type="ChEBI" id="CHEBI:30616"/>
        <dbReference type="ChEBI" id="CHEBI:43474"/>
        <dbReference type="ChEBI" id="CHEBI:456216"/>
        <dbReference type="EC" id="3.6.4.13"/>
    </reaction>
</comment>
<keyword evidence="2 5" id="KW-0378">Hydrolase</keyword>
<dbReference type="GO" id="GO:0034458">
    <property type="term" value="F:3'-5' RNA helicase activity"/>
    <property type="evidence" value="ECO:0007669"/>
    <property type="project" value="UniProtKB-UniRule"/>
</dbReference>
<dbReference type="CDD" id="cd18787">
    <property type="entry name" value="SF2_C_DEAD"/>
    <property type="match status" value="1"/>
</dbReference>
<dbReference type="PANTHER" id="PTHR47959:SF1">
    <property type="entry name" value="ATP-DEPENDENT RNA HELICASE DBPA"/>
    <property type="match status" value="1"/>
</dbReference>
<keyword evidence="3 5" id="KW-0347">Helicase</keyword>
<dbReference type="InterPro" id="IPR027417">
    <property type="entry name" value="P-loop_NTPase"/>
</dbReference>
<keyword evidence="5" id="KW-0694">RNA-binding</keyword>
<dbReference type="InterPro" id="IPR001650">
    <property type="entry name" value="Helicase_C-like"/>
</dbReference>
<dbReference type="SMART" id="SM00487">
    <property type="entry name" value="DEXDc"/>
    <property type="match status" value="1"/>
</dbReference>
<evidence type="ECO:0000313" key="10">
    <source>
        <dbReference type="EMBL" id="ALS00521.1"/>
    </source>
</evidence>
<comment type="domain">
    <text evidence="5">Contains an N-terminal domain that binds non-specifically to RNA and a C-terminal domain that binds specifically and tightly to hairpin 92 of 23S rRNA.</text>
</comment>
<dbReference type="OrthoDB" id="9805696at2"/>
<proteinExistence type="inferred from homology"/>
<evidence type="ECO:0000256" key="3">
    <source>
        <dbReference type="ARBA" id="ARBA00022806"/>
    </source>
</evidence>
<dbReference type="GO" id="GO:0003723">
    <property type="term" value="F:RNA binding"/>
    <property type="evidence" value="ECO:0007669"/>
    <property type="project" value="UniProtKB-UniRule"/>
</dbReference>
<dbReference type="PROSITE" id="PS51192">
    <property type="entry name" value="HELICASE_ATP_BIND_1"/>
    <property type="match status" value="1"/>
</dbReference>
<dbReference type="InterPro" id="IPR000629">
    <property type="entry name" value="RNA-helicase_DEAD-box_CS"/>
</dbReference>
<evidence type="ECO:0000259" key="7">
    <source>
        <dbReference type="PROSITE" id="PS51192"/>
    </source>
</evidence>
<dbReference type="Proteomes" id="UP000065511">
    <property type="component" value="Chromosome"/>
</dbReference>
<dbReference type="InterPro" id="IPR028619">
    <property type="entry name" value="DEAD_helicase_DbpA"/>
</dbReference>
<evidence type="ECO:0000259" key="8">
    <source>
        <dbReference type="PROSITE" id="PS51194"/>
    </source>
</evidence>
<evidence type="ECO:0000259" key="9">
    <source>
        <dbReference type="PROSITE" id="PS51195"/>
    </source>
</evidence>
<comment type="subcellular location">
    <subcellularLocation>
        <location evidence="5">Cytoplasm</location>
    </subcellularLocation>
</comment>
<evidence type="ECO:0000313" key="12">
    <source>
        <dbReference type="Proteomes" id="UP000065511"/>
    </source>
</evidence>
<evidence type="ECO:0000313" key="13">
    <source>
        <dbReference type="Proteomes" id="UP000183039"/>
    </source>
</evidence>
<evidence type="ECO:0000256" key="5">
    <source>
        <dbReference type="HAMAP-Rule" id="MF_00965"/>
    </source>
</evidence>
<dbReference type="EMBL" id="JXLC01000016">
    <property type="protein sequence ID" value="OJG91238.1"/>
    <property type="molecule type" value="Genomic_DNA"/>
</dbReference>
<keyword evidence="12" id="KW-1185">Reference proteome</keyword>
<feature type="short sequence motif" description="Q motif" evidence="6">
    <location>
        <begin position="4"/>
        <end position="32"/>
    </location>
</feature>
<dbReference type="EC" id="3.6.4.13" evidence="5"/>
<dbReference type="AlphaFoldDB" id="A0A0S3K8Z7"/>
<dbReference type="GO" id="GO:0005524">
    <property type="term" value="F:ATP binding"/>
    <property type="evidence" value="ECO:0007669"/>
    <property type="project" value="UniProtKB-UniRule"/>
</dbReference>
<keyword evidence="1 5" id="KW-0547">Nucleotide-binding</keyword>
<evidence type="ECO:0000256" key="2">
    <source>
        <dbReference type="ARBA" id="ARBA00022801"/>
    </source>
</evidence>
<dbReference type="CDD" id="cd00268">
    <property type="entry name" value="DEADc"/>
    <property type="match status" value="1"/>
</dbReference>
<organism evidence="11 13">
    <name type="scientific">Enterococcus silesiacus</name>
    <dbReference type="NCBI Taxonomy" id="332949"/>
    <lineage>
        <taxon>Bacteria</taxon>
        <taxon>Bacillati</taxon>
        <taxon>Bacillota</taxon>
        <taxon>Bacilli</taxon>
        <taxon>Lactobacillales</taxon>
        <taxon>Enterococcaceae</taxon>
        <taxon>Enterococcus</taxon>
    </lineage>
</organism>
<keyword evidence="4 5" id="KW-0067">ATP-binding</keyword>
<dbReference type="PROSITE" id="PS00039">
    <property type="entry name" value="DEAD_ATP_HELICASE"/>
    <property type="match status" value="1"/>
</dbReference>
<dbReference type="RefSeq" id="WP_071878179.1">
    <property type="nucleotide sequence ID" value="NZ_JXLC01000016.1"/>
</dbReference>
<dbReference type="InterPro" id="IPR014001">
    <property type="entry name" value="Helicase_ATP-bd"/>
</dbReference>
<dbReference type="InterPro" id="IPR012677">
    <property type="entry name" value="Nucleotide-bd_a/b_plait_sf"/>
</dbReference>
<dbReference type="GO" id="GO:0016787">
    <property type="term" value="F:hydrolase activity"/>
    <property type="evidence" value="ECO:0007669"/>
    <property type="project" value="UniProtKB-KW"/>
</dbReference>
<dbReference type="Proteomes" id="UP000183039">
    <property type="component" value="Unassembled WGS sequence"/>
</dbReference>
<dbReference type="KEGG" id="ess:ATZ33_03780"/>
<reference evidence="11 13" key="1">
    <citation type="submission" date="2014-12" db="EMBL/GenBank/DDBJ databases">
        <title>Draft genome sequences of 29 type strains of Enterococci.</title>
        <authorList>
            <person name="Zhong Z."/>
            <person name="Sun Z."/>
            <person name="Liu W."/>
            <person name="Zhang W."/>
            <person name="Zhang H."/>
        </authorList>
    </citation>
    <scope>NUCLEOTIDE SEQUENCE [LARGE SCALE GENOMIC DNA]</scope>
    <source>
        <strain evidence="11 13">DSM 22801</strain>
    </source>
</reference>
<dbReference type="Pfam" id="PF03880">
    <property type="entry name" value="DbpA"/>
    <property type="match status" value="1"/>
</dbReference>
<dbReference type="GO" id="GO:0005829">
    <property type="term" value="C:cytosol"/>
    <property type="evidence" value="ECO:0007669"/>
    <property type="project" value="TreeGrafter"/>
</dbReference>
<dbReference type="PROSITE" id="PS51195">
    <property type="entry name" value="Q_MOTIF"/>
    <property type="match status" value="1"/>
</dbReference>
<feature type="domain" description="Helicase C-terminal" evidence="8">
    <location>
        <begin position="231"/>
        <end position="376"/>
    </location>
</feature>
<dbReference type="Gene3D" id="3.30.70.330">
    <property type="match status" value="1"/>
</dbReference>
<accession>A0A0S3K8Z7</accession>
<dbReference type="InterPro" id="IPR011545">
    <property type="entry name" value="DEAD/DEAH_box_helicase_dom"/>
</dbReference>
<dbReference type="Pfam" id="PF00271">
    <property type="entry name" value="Helicase_C"/>
    <property type="match status" value="1"/>
</dbReference>
<dbReference type="SUPFAM" id="SSF52540">
    <property type="entry name" value="P-loop containing nucleoside triphosphate hydrolases"/>
    <property type="match status" value="1"/>
</dbReference>
<dbReference type="HAMAP" id="MF_00965">
    <property type="entry name" value="DEAD_helicase_DbpA"/>
    <property type="match status" value="1"/>
</dbReference>
<dbReference type="GO" id="GO:0000027">
    <property type="term" value="P:ribosomal large subunit assembly"/>
    <property type="evidence" value="ECO:0007669"/>
    <property type="project" value="UniProtKB-UniRule"/>
</dbReference>
<dbReference type="CDD" id="cd12500">
    <property type="entry name" value="RRM_BsYxiN_like"/>
    <property type="match status" value="1"/>
</dbReference>
<dbReference type="InterPro" id="IPR014014">
    <property type="entry name" value="RNA_helicase_DEAD_Q_motif"/>
</dbReference>
<dbReference type="EMBL" id="CP013614">
    <property type="protein sequence ID" value="ALS00521.1"/>
    <property type="molecule type" value="Genomic_DNA"/>
</dbReference>
<evidence type="ECO:0000256" key="1">
    <source>
        <dbReference type="ARBA" id="ARBA00022741"/>
    </source>
</evidence>
<dbReference type="InterPro" id="IPR005580">
    <property type="entry name" value="DbpA/CsdA_RNA-bd_dom"/>
</dbReference>
<name>A0A0S3K8Z7_9ENTE</name>
<comment type="function">
    <text evidence="5">DEAD-box RNA helicase involved in the assembly of the 50S ribosomal subunit. Has an RNA-dependent ATPase activity, which is specific for 23S rRNA, and a 3' to 5' RNA helicase activity that uses the energy of ATP hydrolysis to destabilize and unwind short rRNA duplexes.</text>
</comment>
<evidence type="ECO:0000256" key="4">
    <source>
        <dbReference type="ARBA" id="ARBA00022840"/>
    </source>
</evidence>
<evidence type="ECO:0000313" key="11">
    <source>
        <dbReference type="EMBL" id="OJG91238.1"/>
    </source>
</evidence>
<dbReference type="SMART" id="SM00490">
    <property type="entry name" value="HELICc"/>
    <property type="match status" value="1"/>
</dbReference>
<dbReference type="PANTHER" id="PTHR47959">
    <property type="entry name" value="ATP-DEPENDENT RNA HELICASE RHLE-RELATED"/>
    <property type="match status" value="1"/>
</dbReference>
<evidence type="ECO:0000256" key="6">
    <source>
        <dbReference type="PROSITE-ProRule" id="PRU00552"/>
    </source>
</evidence>
<keyword evidence="5" id="KW-0690">Ribosome biogenesis</keyword>
<feature type="domain" description="DEAD-box RNA helicase Q" evidence="9">
    <location>
        <begin position="4"/>
        <end position="32"/>
    </location>
</feature>
<feature type="region of interest" description="Involved in 23S rRNA binding" evidence="5">
    <location>
        <begin position="406"/>
        <end position="482"/>
    </location>
</feature>
<dbReference type="PROSITE" id="PS51194">
    <property type="entry name" value="HELICASE_CTER"/>
    <property type="match status" value="1"/>
</dbReference>
<dbReference type="InterPro" id="IPR050079">
    <property type="entry name" value="DEAD_box_RNA_helicase"/>
</dbReference>
<protein>
    <recommendedName>
        <fullName evidence="5">ATP-dependent RNA helicase DbpA</fullName>
        <ecNumber evidence="5">3.6.4.13</ecNumber>
    </recommendedName>
</protein>
<feature type="domain" description="Helicase ATP-binding" evidence="7">
    <location>
        <begin position="35"/>
        <end position="205"/>
    </location>
</feature>
<dbReference type="Pfam" id="PF00270">
    <property type="entry name" value="DEAD"/>
    <property type="match status" value="1"/>
</dbReference>
<sequence>MDKRDFVDNRLSDVIIKAVADLGYDTPTAVQQAVIPAVLDGKDVLVQSQTGSGKTASFGIPLCEKVEWTENKPQVLVLEPTRELAQQVQEDLINIGRYKRIKATAVYGKASYIKQKSELKQKSHIVVGTPGRVLDHVIKGSLPLEKINCLVIDEADEMLNMGFIDQVKEIIAALPKNKNTLLFSATMPKVIEQMSRSYLHEPTVIKIAATEKTTPKIQHAFLDVTETNKMAALEAVTIVENPDTCIIFGNTQEKVNDTYDFLVEAGYPVGKLHGGMMQEDRFEVMDAFRKGKFRYLVATDVAARGIDIENITHVINLDVPFEKESYIHRVGRTGRAGKEGFALTFVTPKEETLKKEIEHFADLSMTRITLPNAKLVARSKSAFEAKITTRQKPKHQKAKRLNEEITKVYFNGGKKKKLRALDFVGTISKIDGVASEDIGIITIQENVTYIDILNGKGQLVIQAMKERTIKGKQLKVHVARKK</sequence>
<dbReference type="Gene3D" id="3.40.50.300">
    <property type="entry name" value="P-loop containing nucleotide triphosphate hydrolases"/>
    <property type="match status" value="2"/>
</dbReference>